<feature type="transmembrane region" description="Helical" evidence="1">
    <location>
        <begin position="194"/>
        <end position="218"/>
    </location>
</feature>
<dbReference type="AlphaFoldDB" id="A0A813I4P2"/>
<feature type="transmembrane region" description="Helical" evidence="1">
    <location>
        <begin position="290"/>
        <end position="319"/>
    </location>
</feature>
<evidence type="ECO:0000256" key="1">
    <source>
        <dbReference type="SAM" id="Phobius"/>
    </source>
</evidence>
<feature type="transmembrane region" description="Helical" evidence="1">
    <location>
        <begin position="166"/>
        <end position="187"/>
    </location>
</feature>
<feature type="transmembrane region" description="Helical" evidence="1">
    <location>
        <begin position="253"/>
        <end position="278"/>
    </location>
</feature>
<dbReference type="EMBL" id="CAJNNW010003548">
    <property type="protein sequence ID" value="CAE8645502.1"/>
    <property type="molecule type" value="Genomic_DNA"/>
</dbReference>
<proteinExistence type="predicted"/>
<name>A0A813I4P2_POLGL</name>
<sequence length="386" mass="43641">MAALPSSIMEGQWCGTPTGEVTLDILFRLPLAGRRDFKVVRTTLSHATAMPTGKILLEVRLLLHVRISHFQRQENTGGLLSQQAVGAFFRQLILNGSKRFPFRTSVLRLISLFNWEDVLSDGVCCVSPPSGSSFSGGRCVVFRGVALCGSFLVLVFFLLFSSLLWVFVLVRVVFSLLVFVFPFLWLLFGFLLCFLSLVFCFCFCFLLVLLFCCFGFWFVLSFVWCWFCFVCPLLLSLVFCFGFGSVVPFCLSLFLSGLFGCCFCFVVLSLFVFVFGFVCPLWCPLSFVCVVFVAFPFCFCFGLSLVVFCWCCCSFVLVLPGSPCSLCFLLFSFFSCFFPCLFLLSVWFFFFFSPEPPPLSRLPLFLIFPVLILSLVDFICVVPELQ</sequence>
<feature type="transmembrane region" description="Helical" evidence="1">
    <location>
        <begin position="140"/>
        <end position="160"/>
    </location>
</feature>
<organism evidence="2 3">
    <name type="scientific">Polarella glacialis</name>
    <name type="common">Dinoflagellate</name>
    <dbReference type="NCBI Taxonomy" id="89957"/>
    <lineage>
        <taxon>Eukaryota</taxon>
        <taxon>Sar</taxon>
        <taxon>Alveolata</taxon>
        <taxon>Dinophyceae</taxon>
        <taxon>Suessiales</taxon>
        <taxon>Suessiaceae</taxon>
        <taxon>Polarella</taxon>
    </lineage>
</organism>
<reference evidence="2" key="1">
    <citation type="submission" date="2021-02" db="EMBL/GenBank/DDBJ databases">
        <authorList>
            <person name="Dougan E. K."/>
            <person name="Rhodes N."/>
            <person name="Thang M."/>
            <person name="Chan C."/>
        </authorList>
    </citation>
    <scope>NUCLEOTIDE SEQUENCE</scope>
</reference>
<gene>
    <name evidence="2" type="ORF">PGLA2088_LOCUS3961</name>
</gene>
<protein>
    <submittedName>
        <fullName evidence="2">Uncharacterized protein</fullName>
    </submittedName>
</protein>
<keyword evidence="1" id="KW-0812">Transmembrane</keyword>
<keyword evidence="1" id="KW-0472">Membrane</keyword>
<evidence type="ECO:0000313" key="3">
    <source>
        <dbReference type="Proteomes" id="UP000626109"/>
    </source>
</evidence>
<feature type="transmembrane region" description="Helical" evidence="1">
    <location>
        <begin position="224"/>
        <end position="246"/>
    </location>
</feature>
<accession>A0A813I4P2</accession>
<feature type="transmembrane region" description="Helical" evidence="1">
    <location>
        <begin position="326"/>
        <end position="350"/>
    </location>
</feature>
<comment type="caution">
    <text evidence="2">The sequence shown here is derived from an EMBL/GenBank/DDBJ whole genome shotgun (WGS) entry which is preliminary data.</text>
</comment>
<feature type="transmembrane region" description="Helical" evidence="1">
    <location>
        <begin position="362"/>
        <end position="382"/>
    </location>
</feature>
<dbReference type="Proteomes" id="UP000626109">
    <property type="component" value="Unassembled WGS sequence"/>
</dbReference>
<evidence type="ECO:0000313" key="2">
    <source>
        <dbReference type="EMBL" id="CAE8645502.1"/>
    </source>
</evidence>
<keyword evidence="1" id="KW-1133">Transmembrane helix</keyword>